<evidence type="ECO:0000313" key="3">
    <source>
        <dbReference type="Proteomes" id="UP001500655"/>
    </source>
</evidence>
<evidence type="ECO:0000313" key="2">
    <source>
        <dbReference type="EMBL" id="GAA1768180.1"/>
    </source>
</evidence>
<sequence>MPLAHGAPVVWTTRNGAGASSVSEDEEASTVSATAGQADGVKSLPDRLGIESGMVVMEIGYDDDVDEDLRDALMDRVGDLVDEDTDEVVDAVLLWWRDGDGDLVDMLVDALTPLADSGVVWLLTPKAGRTGHVEPSEITESAPTAGLQQTSTLSVGRDWSGARLVTPRGAKQRR</sequence>
<proteinExistence type="predicted"/>
<protein>
    <submittedName>
        <fullName evidence="2">DUF3052 domain-containing protein</fullName>
    </submittedName>
</protein>
<accession>A0ABP4X5S5</accession>
<dbReference type="EMBL" id="BAAALS010000025">
    <property type="protein sequence ID" value="GAA1768180.1"/>
    <property type="molecule type" value="Genomic_DNA"/>
</dbReference>
<reference evidence="3" key="1">
    <citation type="journal article" date="2019" name="Int. J. Syst. Evol. Microbiol.">
        <title>The Global Catalogue of Microorganisms (GCM) 10K type strain sequencing project: providing services to taxonomists for standard genome sequencing and annotation.</title>
        <authorList>
            <consortium name="The Broad Institute Genomics Platform"/>
            <consortium name="The Broad Institute Genome Sequencing Center for Infectious Disease"/>
            <person name="Wu L."/>
            <person name="Ma J."/>
        </authorList>
    </citation>
    <scope>NUCLEOTIDE SEQUENCE [LARGE SCALE GENOMIC DNA]</scope>
    <source>
        <strain evidence="3">JCM 13249</strain>
    </source>
</reference>
<organism evidence="2 3">
    <name type="scientific">Luedemannella helvata</name>
    <dbReference type="NCBI Taxonomy" id="349315"/>
    <lineage>
        <taxon>Bacteria</taxon>
        <taxon>Bacillati</taxon>
        <taxon>Actinomycetota</taxon>
        <taxon>Actinomycetes</taxon>
        <taxon>Micromonosporales</taxon>
        <taxon>Micromonosporaceae</taxon>
        <taxon>Luedemannella</taxon>
    </lineage>
</organism>
<comment type="caution">
    <text evidence="2">The sequence shown here is derived from an EMBL/GenBank/DDBJ whole genome shotgun (WGS) entry which is preliminary data.</text>
</comment>
<dbReference type="Proteomes" id="UP001500655">
    <property type="component" value="Unassembled WGS sequence"/>
</dbReference>
<gene>
    <name evidence="2" type="ORF">GCM10009681_44140</name>
</gene>
<keyword evidence="3" id="KW-1185">Reference proteome</keyword>
<feature type="region of interest" description="Disordered" evidence="1">
    <location>
        <begin position="15"/>
        <end position="37"/>
    </location>
</feature>
<name>A0ABP4X5S5_9ACTN</name>
<dbReference type="InterPro" id="IPR021412">
    <property type="entry name" value="DUF3052"/>
</dbReference>
<dbReference type="Pfam" id="PF11253">
    <property type="entry name" value="DUF3052"/>
    <property type="match status" value="1"/>
</dbReference>
<evidence type="ECO:0000256" key="1">
    <source>
        <dbReference type="SAM" id="MobiDB-lite"/>
    </source>
</evidence>